<dbReference type="InterPro" id="IPR036148">
    <property type="entry name" value="MmgE/PrpD_sf"/>
</dbReference>
<dbReference type="InterPro" id="IPR005656">
    <property type="entry name" value="MmgE_PrpD"/>
</dbReference>
<dbReference type="InterPro" id="IPR045336">
    <property type="entry name" value="MmgE_PrpD_N"/>
</dbReference>
<evidence type="ECO:0000259" key="2">
    <source>
        <dbReference type="Pfam" id="PF03972"/>
    </source>
</evidence>
<dbReference type="Gene3D" id="1.10.4100.10">
    <property type="entry name" value="2-methylcitrate dehydratase PrpD"/>
    <property type="match status" value="1"/>
</dbReference>
<dbReference type="EMBL" id="AAYA01000008">
    <property type="protein sequence ID" value="EBA07760.1"/>
    <property type="molecule type" value="Genomic_DNA"/>
</dbReference>
<evidence type="ECO:0000259" key="3">
    <source>
        <dbReference type="Pfam" id="PF19305"/>
    </source>
</evidence>
<sequence>MKMADMPRGRQLETFVASTNYDTIPEEVREAARQALVDYIGVSIAGHNSAAAAPAEKTVARWAAAGNARVILGPKTNPALAALANGSMTHAYDMDDTHSQGCGHPSGPVWSTAMAMAQHYGKNASEALAAFVTGYEVMARLGGGGTYGIGRTLQVRGFHPTSMVGRMGAASAASALLGLSDDQIGNALGAVATTAGGLLGSFGTHGKPFHAGKAAMDGILCAELAHDGFIGARQLYEIKGGWLQAFLRDDKYDIPDLDFAAKWELLETGYKRFASCRATHTPAEAAVLARPMVDGRPIAKVVVYLDRTAMVTAGRLDPKTGLEGRFSIPLCVAMGLTGTSLGPQDFSEATLGRPDIQALLKKIECITIDDQPEDETHIEVTLESGEVLKATSEIPFGDPRRPFTWDDHQGKFQELVAPVVGDTASDEIFALLRKFDETPDSLEKLATLLAAKAD</sequence>
<dbReference type="AlphaFoldDB" id="A3K5F9"/>
<gene>
    <name evidence="4" type="ORF">SSE37_14278</name>
</gene>
<name>A3K5F9_SAGS3</name>
<dbReference type="GO" id="GO:0016829">
    <property type="term" value="F:lyase activity"/>
    <property type="evidence" value="ECO:0007669"/>
    <property type="project" value="InterPro"/>
</dbReference>
<dbReference type="InterPro" id="IPR045337">
    <property type="entry name" value="MmgE_PrpD_C"/>
</dbReference>
<protein>
    <submittedName>
        <fullName evidence="4">MmgE/PrpD</fullName>
    </submittedName>
</protein>
<evidence type="ECO:0000313" key="4">
    <source>
        <dbReference type="EMBL" id="EBA07760.1"/>
    </source>
</evidence>
<dbReference type="Pfam" id="PF03972">
    <property type="entry name" value="MmgE_PrpD_N"/>
    <property type="match status" value="1"/>
</dbReference>
<dbReference type="Proteomes" id="UP000005713">
    <property type="component" value="Unassembled WGS sequence"/>
</dbReference>
<comment type="similarity">
    <text evidence="1">Belongs to the PrpD family.</text>
</comment>
<dbReference type="InterPro" id="IPR042188">
    <property type="entry name" value="MmgE/PrpD_sf_2"/>
</dbReference>
<dbReference type="Gene3D" id="3.30.1330.120">
    <property type="entry name" value="2-methylcitrate dehydratase PrpD"/>
    <property type="match status" value="1"/>
</dbReference>
<organism evidence="4 5">
    <name type="scientific">Sagittula stellata (strain ATCC 700073 / DSM 11524 / E-37)</name>
    <dbReference type="NCBI Taxonomy" id="388399"/>
    <lineage>
        <taxon>Bacteria</taxon>
        <taxon>Pseudomonadati</taxon>
        <taxon>Pseudomonadota</taxon>
        <taxon>Alphaproteobacteria</taxon>
        <taxon>Rhodobacterales</taxon>
        <taxon>Roseobacteraceae</taxon>
        <taxon>Sagittula</taxon>
    </lineage>
</organism>
<dbReference type="SUPFAM" id="SSF103378">
    <property type="entry name" value="2-methylcitrate dehydratase PrpD"/>
    <property type="match status" value="1"/>
</dbReference>
<proteinExistence type="inferred from homology"/>
<dbReference type="PANTHER" id="PTHR16943:SF8">
    <property type="entry name" value="2-METHYLCITRATE DEHYDRATASE"/>
    <property type="match status" value="1"/>
</dbReference>
<dbReference type="PANTHER" id="PTHR16943">
    <property type="entry name" value="2-METHYLCITRATE DEHYDRATASE-RELATED"/>
    <property type="match status" value="1"/>
</dbReference>
<accession>A3K5F9</accession>
<reference evidence="4 5" key="1">
    <citation type="submission" date="2006-06" db="EMBL/GenBank/DDBJ databases">
        <authorList>
            <person name="Moran M.A."/>
            <person name="Ferriera S."/>
            <person name="Johnson J."/>
            <person name="Kravitz S."/>
            <person name="Beeson K."/>
            <person name="Sutton G."/>
            <person name="Rogers Y.-H."/>
            <person name="Friedman R."/>
            <person name="Frazier M."/>
            <person name="Venter J.C."/>
        </authorList>
    </citation>
    <scope>NUCLEOTIDE SEQUENCE [LARGE SCALE GENOMIC DNA]</scope>
    <source>
        <strain evidence="4 5">E-37</strain>
    </source>
</reference>
<comment type="caution">
    <text evidence="4">The sequence shown here is derived from an EMBL/GenBank/DDBJ whole genome shotgun (WGS) entry which is preliminary data.</text>
</comment>
<feature type="domain" description="MmgE/PrpD C-terminal" evidence="3">
    <location>
        <begin position="273"/>
        <end position="428"/>
    </location>
</feature>
<evidence type="ECO:0000313" key="5">
    <source>
        <dbReference type="Proteomes" id="UP000005713"/>
    </source>
</evidence>
<evidence type="ECO:0000256" key="1">
    <source>
        <dbReference type="ARBA" id="ARBA00006174"/>
    </source>
</evidence>
<keyword evidence="5" id="KW-1185">Reference proteome</keyword>
<dbReference type="Pfam" id="PF19305">
    <property type="entry name" value="MmgE_PrpD_C"/>
    <property type="match status" value="1"/>
</dbReference>
<feature type="domain" description="MmgE/PrpD N-terminal" evidence="2">
    <location>
        <begin position="10"/>
        <end position="253"/>
    </location>
</feature>
<dbReference type="InterPro" id="IPR042183">
    <property type="entry name" value="MmgE/PrpD_sf_1"/>
</dbReference>
<dbReference type="eggNOG" id="COG2079">
    <property type="taxonomic scope" value="Bacteria"/>
</dbReference>